<keyword evidence="2" id="KW-0238">DNA-binding</keyword>
<dbReference type="GO" id="GO:0003677">
    <property type="term" value="F:DNA binding"/>
    <property type="evidence" value="ECO:0007669"/>
    <property type="project" value="UniProtKB-KW"/>
</dbReference>
<dbReference type="PANTHER" id="PTHR30204">
    <property type="entry name" value="REDOX-CYCLING DRUG-SENSING TRANSCRIPTIONAL ACTIVATOR SOXR"/>
    <property type="match status" value="1"/>
</dbReference>
<dbReference type="InterPro" id="IPR047057">
    <property type="entry name" value="MerR_fam"/>
</dbReference>
<evidence type="ECO:0000256" key="4">
    <source>
        <dbReference type="SAM" id="Coils"/>
    </source>
</evidence>
<keyword evidence="7" id="KW-1185">Reference proteome</keyword>
<keyword evidence="3" id="KW-0804">Transcription</keyword>
<protein>
    <submittedName>
        <fullName evidence="6">MerR family transcriptional regulator</fullName>
    </submittedName>
</protein>
<dbReference type="PROSITE" id="PS50937">
    <property type="entry name" value="HTH_MERR_2"/>
    <property type="match status" value="1"/>
</dbReference>
<name>A0A2P7S0R4_9HYPH</name>
<evidence type="ECO:0000313" key="7">
    <source>
        <dbReference type="Proteomes" id="UP000241229"/>
    </source>
</evidence>
<dbReference type="PANTHER" id="PTHR30204:SF97">
    <property type="entry name" value="MERR FAMILY REGULATORY PROTEIN"/>
    <property type="match status" value="1"/>
</dbReference>
<dbReference type="GO" id="GO:0003700">
    <property type="term" value="F:DNA-binding transcription factor activity"/>
    <property type="evidence" value="ECO:0007669"/>
    <property type="project" value="InterPro"/>
</dbReference>
<accession>A0A2P7S0R4</accession>
<dbReference type="CDD" id="cd04781">
    <property type="entry name" value="HTH_MerR-like_sg6"/>
    <property type="match status" value="1"/>
</dbReference>
<dbReference type="Pfam" id="PF00376">
    <property type="entry name" value="MerR"/>
    <property type="match status" value="1"/>
</dbReference>
<dbReference type="SMART" id="SM00422">
    <property type="entry name" value="HTH_MERR"/>
    <property type="match status" value="1"/>
</dbReference>
<evidence type="ECO:0000313" key="6">
    <source>
        <dbReference type="EMBL" id="PSJ56032.1"/>
    </source>
</evidence>
<evidence type="ECO:0000256" key="2">
    <source>
        <dbReference type="ARBA" id="ARBA00023125"/>
    </source>
</evidence>
<dbReference type="OrthoDB" id="9802944at2"/>
<feature type="coiled-coil region" evidence="4">
    <location>
        <begin position="79"/>
        <end position="106"/>
    </location>
</feature>
<dbReference type="RefSeq" id="WP_106774387.1">
    <property type="nucleotide sequence ID" value="NZ_PXYK01000024.1"/>
</dbReference>
<organism evidence="6 7">
    <name type="scientific">Kumtagia ephedrae</name>
    <dbReference type="NCBI Taxonomy" id="2116701"/>
    <lineage>
        <taxon>Bacteria</taxon>
        <taxon>Pseudomonadati</taxon>
        <taxon>Pseudomonadota</taxon>
        <taxon>Alphaproteobacteria</taxon>
        <taxon>Hyphomicrobiales</taxon>
        <taxon>Phyllobacteriaceae</taxon>
        <taxon>Kumtagia</taxon>
    </lineage>
</organism>
<keyword evidence="4" id="KW-0175">Coiled coil</keyword>
<evidence type="ECO:0000256" key="3">
    <source>
        <dbReference type="ARBA" id="ARBA00023163"/>
    </source>
</evidence>
<dbReference type="InterPro" id="IPR000551">
    <property type="entry name" value="MerR-type_HTH_dom"/>
</dbReference>
<keyword evidence="1" id="KW-0805">Transcription regulation</keyword>
<dbReference type="InterPro" id="IPR009061">
    <property type="entry name" value="DNA-bd_dom_put_sf"/>
</dbReference>
<dbReference type="EMBL" id="PXYK01000024">
    <property type="protein sequence ID" value="PSJ56032.1"/>
    <property type="molecule type" value="Genomic_DNA"/>
</dbReference>
<proteinExistence type="predicted"/>
<dbReference type="Proteomes" id="UP000241229">
    <property type="component" value="Unassembled WGS sequence"/>
</dbReference>
<dbReference type="PRINTS" id="PR00040">
    <property type="entry name" value="HTHMERR"/>
</dbReference>
<dbReference type="SUPFAM" id="SSF46955">
    <property type="entry name" value="Putative DNA-binding domain"/>
    <property type="match status" value="1"/>
</dbReference>
<evidence type="ECO:0000256" key="1">
    <source>
        <dbReference type="ARBA" id="ARBA00023015"/>
    </source>
</evidence>
<evidence type="ECO:0000259" key="5">
    <source>
        <dbReference type="PROSITE" id="PS50937"/>
    </source>
</evidence>
<sequence>MKNLDIAAAARGSGVPASTLRFYEEKGLIASIGRRGLRRLFDPEIFERLALIALGRAAGFALDEIAEMLPASGRPHIDRDRLRAKAEELDRTIQRLTAMREGLRHAAACPAPHPMDCPTFRRAVRLAGAGAFEPPKLVFKAEEVAASGLASASRRGGSARRG</sequence>
<dbReference type="InterPro" id="IPR015358">
    <property type="entry name" value="Tscrpt_reg_MerR_DNA-bd"/>
</dbReference>
<dbReference type="Pfam" id="PF09278">
    <property type="entry name" value="MerR-DNA-bind"/>
    <property type="match status" value="1"/>
</dbReference>
<gene>
    <name evidence="6" type="ORF">C7I84_22150</name>
</gene>
<comment type="caution">
    <text evidence="6">The sequence shown here is derived from an EMBL/GenBank/DDBJ whole genome shotgun (WGS) entry which is preliminary data.</text>
</comment>
<dbReference type="AlphaFoldDB" id="A0A2P7S0R4"/>
<dbReference type="Gene3D" id="1.10.1660.10">
    <property type="match status" value="1"/>
</dbReference>
<reference evidence="6 7" key="1">
    <citation type="submission" date="2018-03" db="EMBL/GenBank/DDBJ databases">
        <title>The draft genome of Mesorhizobium sp. 6GN-30.</title>
        <authorList>
            <person name="Liu L."/>
            <person name="Li L."/>
            <person name="Wang T."/>
            <person name="Zhang X."/>
            <person name="Liang L."/>
        </authorList>
    </citation>
    <scope>NUCLEOTIDE SEQUENCE [LARGE SCALE GENOMIC DNA]</scope>
    <source>
        <strain evidence="6 7">6GN30</strain>
    </source>
</reference>
<feature type="domain" description="HTH merR-type" evidence="5">
    <location>
        <begin position="3"/>
        <end position="71"/>
    </location>
</feature>